<organism evidence="1 2">
    <name type="scientific">Haemonchus contortus</name>
    <name type="common">Barber pole worm</name>
    <dbReference type="NCBI Taxonomy" id="6289"/>
    <lineage>
        <taxon>Eukaryota</taxon>
        <taxon>Metazoa</taxon>
        <taxon>Ecdysozoa</taxon>
        <taxon>Nematoda</taxon>
        <taxon>Chromadorea</taxon>
        <taxon>Rhabditida</taxon>
        <taxon>Rhabditina</taxon>
        <taxon>Rhabditomorpha</taxon>
        <taxon>Strongyloidea</taxon>
        <taxon>Trichostrongylidae</taxon>
        <taxon>Haemonchus</taxon>
    </lineage>
</organism>
<protein>
    <submittedName>
        <fullName evidence="2">Ovule protein</fullName>
    </submittedName>
</protein>
<proteinExistence type="predicted"/>
<dbReference type="OrthoDB" id="424543at2759"/>
<evidence type="ECO:0000313" key="2">
    <source>
        <dbReference type="WBParaSite" id="HCON_00163920-00001"/>
    </source>
</evidence>
<keyword evidence="1" id="KW-1185">Reference proteome</keyword>
<accession>A0A7I4YZ43</accession>
<dbReference type="Proteomes" id="UP000025227">
    <property type="component" value="Unplaced"/>
</dbReference>
<name>A0A7I4YZ43_HAECO</name>
<dbReference type="AlphaFoldDB" id="A0A7I4YZ43"/>
<dbReference type="WBParaSite" id="HCON_00163920-00001">
    <property type="protein sequence ID" value="HCON_00163920-00001"/>
    <property type="gene ID" value="HCON_00163920"/>
</dbReference>
<sequence>MPEMHATVLILHTSSIQKDFKKSQQNSNMDIEEELAFQKIYNVIREAMEPEAQGKRPRGASAKRLRDVIKKDLVEAKVTTEDVVDRTK</sequence>
<evidence type="ECO:0000313" key="1">
    <source>
        <dbReference type="Proteomes" id="UP000025227"/>
    </source>
</evidence>
<reference evidence="2" key="1">
    <citation type="submission" date="2020-12" db="UniProtKB">
        <authorList>
            <consortium name="WormBaseParasite"/>
        </authorList>
    </citation>
    <scope>IDENTIFICATION</scope>
    <source>
        <strain evidence="2">MHco3</strain>
    </source>
</reference>